<name>A0A9D4F8R8_DREPO</name>
<comment type="caution">
    <text evidence="1">The sequence shown here is derived from an EMBL/GenBank/DDBJ whole genome shotgun (WGS) entry which is preliminary data.</text>
</comment>
<gene>
    <name evidence="1" type="ORF">DPMN_146887</name>
</gene>
<sequence>MSDFVFKCDIITNTWYLSIFASHRISGAKNEDIIHIPSSRVVVPCSHMNMMYPLCKRHASDSRIGQEGRSIYANKFMVFASASKEP</sequence>
<proteinExistence type="predicted"/>
<organism evidence="1 2">
    <name type="scientific">Dreissena polymorpha</name>
    <name type="common">Zebra mussel</name>
    <name type="synonym">Mytilus polymorpha</name>
    <dbReference type="NCBI Taxonomy" id="45954"/>
    <lineage>
        <taxon>Eukaryota</taxon>
        <taxon>Metazoa</taxon>
        <taxon>Spiralia</taxon>
        <taxon>Lophotrochozoa</taxon>
        <taxon>Mollusca</taxon>
        <taxon>Bivalvia</taxon>
        <taxon>Autobranchia</taxon>
        <taxon>Heteroconchia</taxon>
        <taxon>Euheterodonta</taxon>
        <taxon>Imparidentia</taxon>
        <taxon>Neoheterodontei</taxon>
        <taxon>Myida</taxon>
        <taxon>Dreissenoidea</taxon>
        <taxon>Dreissenidae</taxon>
        <taxon>Dreissena</taxon>
    </lineage>
</organism>
<dbReference type="AlphaFoldDB" id="A0A9D4F8R8"/>
<accession>A0A9D4F8R8</accession>
<keyword evidence="2" id="KW-1185">Reference proteome</keyword>
<evidence type="ECO:0000313" key="2">
    <source>
        <dbReference type="Proteomes" id="UP000828390"/>
    </source>
</evidence>
<evidence type="ECO:0000313" key="1">
    <source>
        <dbReference type="EMBL" id="KAH3793379.1"/>
    </source>
</evidence>
<reference evidence="1" key="2">
    <citation type="submission" date="2020-11" db="EMBL/GenBank/DDBJ databases">
        <authorList>
            <person name="McCartney M.A."/>
            <person name="Auch B."/>
            <person name="Kono T."/>
            <person name="Mallez S."/>
            <person name="Becker A."/>
            <person name="Gohl D.M."/>
            <person name="Silverstein K.A.T."/>
            <person name="Koren S."/>
            <person name="Bechman K.B."/>
            <person name="Herman A."/>
            <person name="Abrahante J.E."/>
            <person name="Garbe J."/>
        </authorList>
    </citation>
    <scope>NUCLEOTIDE SEQUENCE</scope>
    <source>
        <strain evidence="1">Duluth1</strain>
        <tissue evidence="1">Whole animal</tissue>
    </source>
</reference>
<dbReference type="Proteomes" id="UP000828390">
    <property type="component" value="Unassembled WGS sequence"/>
</dbReference>
<reference evidence="1" key="1">
    <citation type="journal article" date="2019" name="bioRxiv">
        <title>The Genome of the Zebra Mussel, Dreissena polymorpha: A Resource for Invasive Species Research.</title>
        <authorList>
            <person name="McCartney M.A."/>
            <person name="Auch B."/>
            <person name="Kono T."/>
            <person name="Mallez S."/>
            <person name="Zhang Y."/>
            <person name="Obille A."/>
            <person name="Becker A."/>
            <person name="Abrahante J.E."/>
            <person name="Garbe J."/>
            <person name="Badalamenti J.P."/>
            <person name="Herman A."/>
            <person name="Mangelson H."/>
            <person name="Liachko I."/>
            <person name="Sullivan S."/>
            <person name="Sone E.D."/>
            <person name="Koren S."/>
            <person name="Silverstein K.A.T."/>
            <person name="Beckman K.B."/>
            <person name="Gohl D.M."/>
        </authorList>
    </citation>
    <scope>NUCLEOTIDE SEQUENCE</scope>
    <source>
        <strain evidence="1">Duluth1</strain>
        <tissue evidence="1">Whole animal</tissue>
    </source>
</reference>
<protein>
    <submittedName>
        <fullName evidence="1">Uncharacterized protein</fullName>
    </submittedName>
</protein>
<dbReference type="EMBL" id="JAIWYP010000007">
    <property type="protein sequence ID" value="KAH3793379.1"/>
    <property type="molecule type" value="Genomic_DNA"/>
</dbReference>